<accession>A0A1G8XE10</accession>
<dbReference type="InterPro" id="IPR029044">
    <property type="entry name" value="Nucleotide-diphossugar_trans"/>
</dbReference>
<proteinExistence type="predicted"/>
<dbReference type="RefSeq" id="WP_089678241.1">
    <property type="nucleotide sequence ID" value="NZ_FNFO01000001.1"/>
</dbReference>
<evidence type="ECO:0008006" key="3">
    <source>
        <dbReference type="Google" id="ProtNLM"/>
    </source>
</evidence>
<name>A0A1G8XE10_9BACT</name>
<dbReference type="SUPFAM" id="SSF53448">
    <property type="entry name" value="Nucleotide-diphospho-sugar transferases"/>
    <property type="match status" value="1"/>
</dbReference>
<organism evidence="1 2">
    <name type="scientific">Catalinimonas alkaloidigena</name>
    <dbReference type="NCBI Taxonomy" id="1075417"/>
    <lineage>
        <taxon>Bacteria</taxon>
        <taxon>Pseudomonadati</taxon>
        <taxon>Bacteroidota</taxon>
        <taxon>Cytophagia</taxon>
        <taxon>Cytophagales</taxon>
        <taxon>Catalimonadaceae</taxon>
        <taxon>Catalinimonas</taxon>
    </lineage>
</organism>
<keyword evidence="2" id="KW-1185">Reference proteome</keyword>
<dbReference type="Gene3D" id="3.90.550.10">
    <property type="entry name" value="Spore Coat Polysaccharide Biosynthesis Protein SpsA, Chain A"/>
    <property type="match status" value="1"/>
</dbReference>
<dbReference type="EMBL" id="FNFO01000001">
    <property type="protein sequence ID" value="SDJ88010.1"/>
    <property type="molecule type" value="Genomic_DNA"/>
</dbReference>
<dbReference type="AlphaFoldDB" id="A0A1G8XE10"/>
<gene>
    <name evidence="1" type="ORF">SAMN05421823_101323</name>
</gene>
<sequence length="303" mass="35641">MKVTGFTYVRNGLTYGYPFLASIKSILPVVDEHIVVVGDSQDGTREAIVALDSPKVRIIDTQWDMQLREGGKIFAQQSNLGLDQITEGWAFHLQADEVLHENDLPALRDHLTYFADRPDVEGLLFPFYHFWGDYHYIRRTRRTHPFEIRAFKTGLGIRSYRDSQGFRKYPSVAAYDAGEKGTKLKVVEIDVPIYHYSYVRDPQLMRKKGNFFHRFWHADQWLKQHAASEQDFDYNDVDLLERFEGSHPAVMADTIRQKNWDFTYDPSRSTMSLKDRLLHQIEQATGKRLFAYRNYERIARRHR</sequence>
<reference evidence="1 2" key="1">
    <citation type="submission" date="2016-10" db="EMBL/GenBank/DDBJ databases">
        <authorList>
            <person name="de Groot N.N."/>
        </authorList>
    </citation>
    <scope>NUCLEOTIDE SEQUENCE [LARGE SCALE GENOMIC DNA]</scope>
    <source>
        <strain evidence="1 2">DSM 25186</strain>
    </source>
</reference>
<evidence type="ECO:0000313" key="2">
    <source>
        <dbReference type="Proteomes" id="UP000198510"/>
    </source>
</evidence>
<dbReference type="OrthoDB" id="9815923at2"/>
<dbReference type="Proteomes" id="UP000198510">
    <property type="component" value="Unassembled WGS sequence"/>
</dbReference>
<protein>
    <recommendedName>
        <fullName evidence="3">Glycosyl transferase family 2</fullName>
    </recommendedName>
</protein>
<dbReference type="STRING" id="1075417.SAMN05421823_101323"/>
<evidence type="ECO:0000313" key="1">
    <source>
        <dbReference type="EMBL" id="SDJ88010.1"/>
    </source>
</evidence>